<evidence type="ECO:0000256" key="6">
    <source>
        <dbReference type="RuleBase" id="RU003870"/>
    </source>
</evidence>
<dbReference type="FunFam" id="3.90.930.12:FF:000001">
    <property type="entry name" value="50S ribosomal protein L6"/>
    <property type="match status" value="1"/>
</dbReference>
<comment type="similarity">
    <text evidence="1 4 5">Belongs to the universal ribosomal protein uL6 family.</text>
</comment>
<dbReference type="OrthoDB" id="9805007at2"/>
<dbReference type="SUPFAM" id="SSF56053">
    <property type="entry name" value="Ribosomal protein L6"/>
    <property type="match status" value="2"/>
</dbReference>
<dbReference type="GO" id="GO:0019843">
    <property type="term" value="F:rRNA binding"/>
    <property type="evidence" value="ECO:0007669"/>
    <property type="project" value="UniProtKB-UniRule"/>
</dbReference>
<keyword evidence="2 4" id="KW-0689">Ribosomal protein</keyword>
<keyword evidence="4 6" id="KW-0699">rRNA-binding</keyword>
<proteinExistence type="inferred from homology"/>
<dbReference type="InterPro" id="IPR019906">
    <property type="entry name" value="Ribosomal_uL6_bac-type"/>
</dbReference>
<dbReference type="PIRSF" id="PIRSF002162">
    <property type="entry name" value="Ribosomal_L6"/>
    <property type="match status" value="1"/>
</dbReference>
<dbReference type="InterPro" id="IPR000702">
    <property type="entry name" value="Ribosomal_uL6-like"/>
</dbReference>
<reference evidence="8 9" key="1">
    <citation type="submission" date="2019-02" db="EMBL/GenBank/DDBJ databases">
        <title>Deep-cultivation of Planctomycetes and their phenomic and genomic characterization uncovers novel biology.</title>
        <authorList>
            <person name="Wiegand S."/>
            <person name="Jogler M."/>
            <person name="Boedeker C."/>
            <person name="Pinto D."/>
            <person name="Vollmers J."/>
            <person name="Rivas-Marin E."/>
            <person name="Kohn T."/>
            <person name="Peeters S.H."/>
            <person name="Heuer A."/>
            <person name="Rast P."/>
            <person name="Oberbeckmann S."/>
            <person name="Bunk B."/>
            <person name="Jeske O."/>
            <person name="Meyerdierks A."/>
            <person name="Storesund J.E."/>
            <person name="Kallscheuer N."/>
            <person name="Luecker S."/>
            <person name="Lage O.M."/>
            <person name="Pohl T."/>
            <person name="Merkel B.J."/>
            <person name="Hornburger P."/>
            <person name="Mueller R.-W."/>
            <person name="Bruemmer F."/>
            <person name="Labrenz M."/>
            <person name="Spormann A.M."/>
            <person name="Op den Camp H."/>
            <person name="Overmann J."/>
            <person name="Amann R."/>
            <person name="Jetten M.S.M."/>
            <person name="Mascher T."/>
            <person name="Medema M.H."/>
            <person name="Devos D.P."/>
            <person name="Kaster A.-K."/>
            <person name="Ovreas L."/>
            <person name="Rohde M."/>
            <person name="Galperin M.Y."/>
            <person name="Jogler C."/>
        </authorList>
    </citation>
    <scope>NUCLEOTIDE SEQUENCE [LARGE SCALE GENOMIC DNA]</scope>
    <source>
        <strain evidence="8 9">Pla85_3_4</strain>
    </source>
</reference>
<protein>
    <recommendedName>
        <fullName evidence="4">Large ribosomal subunit protein uL6</fullName>
    </recommendedName>
</protein>
<comment type="subunit">
    <text evidence="4">Part of the 50S ribosomal subunit.</text>
</comment>
<gene>
    <name evidence="4 8" type="primary">rplF</name>
    <name evidence="8" type="ORF">Pla8534_09740</name>
</gene>
<dbReference type="PANTHER" id="PTHR11655">
    <property type="entry name" value="60S/50S RIBOSOMAL PROTEIN L6/L9"/>
    <property type="match status" value="1"/>
</dbReference>
<evidence type="ECO:0000256" key="3">
    <source>
        <dbReference type="ARBA" id="ARBA00023274"/>
    </source>
</evidence>
<evidence type="ECO:0000313" key="9">
    <source>
        <dbReference type="Proteomes" id="UP000317648"/>
    </source>
</evidence>
<feature type="domain" description="Large ribosomal subunit protein uL6 alpha-beta" evidence="7">
    <location>
        <begin position="14"/>
        <end position="83"/>
    </location>
</feature>
<dbReference type="HAMAP" id="MF_01365_B">
    <property type="entry name" value="Ribosomal_uL6_B"/>
    <property type="match status" value="1"/>
</dbReference>
<dbReference type="InterPro" id="IPR036789">
    <property type="entry name" value="Ribosomal_uL6-like_a/b-dom_sf"/>
</dbReference>
<evidence type="ECO:0000256" key="2">
    <source>
        <dbReference type="ARBA" id="ARBA00022980"/>
    </source>
</evidence>
<dbReference type="InterPro" id="IPR020040">
    <property type="entry name" value="Ribosomal_uL6_a/b-dom"/>
</dbReference>
<organism evidence="8 9">
    <name type="scientific">Lignipirellula cremea</name>
    <dbReference type="NCBI Taxonomy" id="2528010"/>
    <lineage>
        <taxon>Bacteria</taxon>
        <taxon>Pseudomonadati</taxon>
        <taxon>Planctomycetota</taxon>
        <taxon>Planctomycetia</taxon>
        <taxon>Pirellulales</taxon>
        <taxon>Pirellulaceae</taxon>
        <taxon>Lignipirellula</taxon>
    </lineage>
</organism>
<dbReference type="GO" id="GO:0003735">
    <property type="term" value="F:structural constituent of ribosome"/>
    <property type="evidence" value="ECO:0007669"/>
    <property type="project" value="UniProtKB-UniRule"/>
</dbReference>
<evidence type="ECO:0000256" key="1">
    <source>
        <dbReference type="ARBA" id="ARBA00009356"/>
    </source>
</evidence>
<dbReference type="GO" id="GO:0022625">
    <property type="term" value="C:cytosolic large ribosomal subunit"/>
    <property type="evidence" value="ECO:0007669"/>
    <property type="project" value="UniProtKB-UniRule"/>
</dbReference>
<accession>A0A518DMX7</accession>
<dbReference type="GO" id="GO:0002181">
    <property type="term" value="P:cytoplasmic translation"/>
    <property type="evidence" value="ECO:0007669"/>
    <property type="project" value="TreeGrafter"/>
</dbReference>
<dbReference type="KEGG" id="lcre:Pla8534_09740"/>
<dbReference type="Gene3D" id="3.90.930.12">
    <property type="entry name" value="Ribosomal protein L6, alpha-beta domain"/>
    <property type="match status" value="2"/>
</dbReference>
<keyword evidence="3 4" id="KW-0687">Ribonucleoprotein</keyword>
<evidence type="ECO:0000256" key="5">
    <source>
        <dbReference type="RuleBase" id="RU003869"/>
    </source>
</evidence>
<dbReference type="Pfam" id="PF00347">
    <property type="entry name" value="Ribosomal_L6"/>
    <property type="match status" value="2"/>
</dbReference>
<evidence type="ECO:0000259" key="7">
    <source>
        <dbReference type="Pfam" id="PF00347"/>
    </source>
</evidence>
<dbReference type="RefSeq" id="WP_145049788.1">
    <property type="nucleotide sequence ID" value="NZ_CP036433.1"/>
</dbReference>
<keyword evidence="4 6" id="KW-0694">RNA-binding</keyword>
<comment type="function">
    <text evidence="4 6">This protein binds to the 23S rRNA, and is important in its secondary structure. It is located near the subunit interface in the base of the L7/L12 stalk, and near the tRNA binding site of the peptidyltransferase center.</text>
</comment>
<keyword evidence="9" id="KW-1185">Reference proteome</keyword>
<evidence type="ECO:0000256" key="4">
    <source>
        <dbReference type="HAMAP-Rule" id="MF_01365"/>
    </source>
</evidence>
<name>A0A518DMX7_9BACT</name>
<dbReference type="AlphaFoldDB" id="A0A518DMX7"/>
<sequence length="181" mass="19532">MSRVGNKPVPMLDGVKVSLEGRTIKVEGPGGAPLSYTHRPEVEVTIDEDSKTVRVARINDERESRAYHGLTRAIINNMIVGAKTGYEKRLEIVGVGYGATLQGKLLELRVGFANKIQKHVPDGVDVTVPTATQIVVKGSDKQKVGQFAAEVRAARKPEPYKGKGIRYAGEQVKIKAGKAAS</sequence>
<dbReference type="NCBIfam" id="TIGR03654">
    <property type="entry name" value="L6_bact"/>
    <property type="match status" value="1"/>
</dbReference>
<dbReference type="InterPro" id="IPR002358">
    <property type="entry name" value="Ribosomal_uL6_CS"/>
</dbReference>
<dbReference type="Proteomes" id="UP000317648">
    <property type="component" value="Chromosome"/>
</dbReference>
<feature type="domain" description="Large ribosomal subunit protein uL6 alpha-beta" evidence="7">
    <location>
        <begin position="93"/>
        <end position="167"/>
    </location>
</feature>
<dbReference type="PANTHER" id="PTHR11655:SF14">
    <property type="entry name" value="LARGE RIBOSOMAL SUBUNIT PROTEIN UL6M"/>
    <property type="match status" value="1"/>
</dbReference>
<dbReference type="PROSITE" id="PS00525">
    <property type="entry name" value="RIBOSOMAL_L6_1"/>
    <property type="match status" value="1"/>
</dbReference>
<dbReference type="EMBL" id="CP036433">
    <property type="protein sequence ID" value="QDU93195.1"/>
    <property type="molecule type" value="Genomic_DNA"/>
</dbReference>
<evidence type="ECO:0000313" key="8">
    <source>
        <dbReference type="EMBL" id="QDU93195.1"/>
    </source>
</evidence>
<dbReference type="PRINTS" id="PR00059">
    <property type="entry name" value="RIBOSOMALL6"/>
</dbReference>